<dbReference type="GeneID" id="20207353"/>
<reference evidence="3" key="3">
    <citation type="submission" date="2015-06" db="UniProtKB">
        <authorList>
            <consortium name="EnsemblMetazoa"/>
        </authorList>
    </citation>
    <scope>IDENTIFICATION</scope>
</reference>
<dbReference type="EMBL" id="AMQM01006881">
    <property type="status" value="NOT_ANNOTATED_CDS"/>
    <property type="molecule type" value="Genomic_DNA"/>
</dbReference>
<gene>
    <name evidence="3" type="primary">20207353</name>
    <name evidence="2" type="ORF">HELRODRAFT_179560</name>
</gene>
<dbReference type="AlphaFoldDB" id="T1FEV4"/>
<protein>
    <submittedName>
        <fullName evidence="2 3">Uncharacterized protein</fullName>
    </submittedName>
</protein>
<feature type="compositionally biased region" description="Polar residues" evidence="1">
    <location>
        <begin position="84"/>
        <end position="97"/>
    </location>
</feature>
<accession>T1FEV4</accession>
<name>T1FEV4_HELRO</name>
<reference evidence="2 4" key="2">
    <citation type="journal article" date="2013" name="Nature">
        <title>Insights into bilaterian evolution from three spiralian genomes.</title>
        <authorList>
            <person name="Simakov O."/>
            <person name="Marletaz F."/>
            <person name="Cho S.J."/>
            <person name="Edsinger-Gonzales E."/>
            <person name="Havlak P."/>
            <person name="Hellsten U."/>
            <person name="Kuo D.H."/>
            <person name="Larsson T."/>
            <person name="Lv J."/>
            <person name="Arendt D."/>
            <person name="Savage R."/>
            <person name="Osoegawa K."/>
            <person name="de Jong P."/>
            <person name="Grimwood J."/>
            <person name="Chapman J.A."/>
            <person name="Shapiro H."/>
            <person name="Aerts A."/>
            <person name="Otillar R.P."/>
            <person name="Terry A.Y."/>
            <person name="Boore J.L."/>
            <person name="Grigoriev I.V."/>
            <person name="Lindberg D.R."/>
            <person name="Seaver E.C."/>
            <person name="Weisblat D.A."/>
            <person name="Putnam N.H."/>
            <person name="Rokhsar D.S."/>
        </authorList>
    </citation>
    <scope>NUCLEOTIDE SEQUENCE</scope>
</reference>
<keyword evidence="4" id="KW-1185">Reference proteome</keyword>
<dbReference type="RefSeq" id="XP_009026630.1">
    <property type="nucleotide sequence ID" value="XM_009028382.1"/>
</dbReference>
<proteinExistence type="predicted"/>
<reference evidence="4" key="1">
    <citation type="submission" date="2012-12" db="EMBL/GenBank/DDBJ databases">
        <authorList>
            <person name="Hellsten U."/>
            <person name="Grimwood J."/>
            <person name="Chapman J.A."/>
            <person name="Shapiro H."/>
            <person name="Aerts A."/>
            <person name="Otillar R.P."/>
            <person name="Terry A.Y."/>
            <person name="Boore J.L."/>
            <person name="Simakov O."/>
            <person name="Marletaz F."/>
            <person name="Cho S.-J."/>
            <person name="Edsinger-Gonzales E."/>
            <person name="Havlak P."/>
            <person name="Kuo D.-H."/>
            <person name="Larsson T."/>
            <person name="Lv J."/>
            <person name="Arendt D."/>
            <person name="Savage R."/>
            <person name="Osoegawa K."/>
            <person name="de Jong P."/>
            <person name="Lindberg D.R."/>
            <person name="Seaver E.C."/>
            <person name="Weisblat D.A."/>
            <person name="Putnam N.H."/>
            <person name="Grigoriev I.V."/>
            <person name="Rokhsar D.S."/>
        </authorList>
    </citation>
    <scope>NUCLEOTIDE SEQUENCE</scope>
</reference>
<evidence type="ECO:0000313" key="4">
    <source>
        <dbReference type="Proteomes" id="UP000015101"/>
    </source>
</evidence>
<evidence type="ECO:0000313" key="3">
    <source>
        <dbReference type="EnsemblMetazoa" id="HelroP179560"/>
    </source>
</evidence>
<feature type="region of interest" description="Disordered" evidence="1">
    <location>
        <begin position="84"/>
        <end position="103"/>
    </location>
</feature>
<dbReference type="HOGENOM" id="CLU_2266628_0_0_1"/>
<dbReference type="EMBL" id="KB097536">
    <property type="protein sequence ID" value="ESN95224.1"/>
    <property type="molecule type" value="Genomic_DNA"/>
</dbReference>
<dbReference type="KEGG" id="hro:HELRODRAFT_179560"/>
<dbReference type="InParanoid" id="T1FEV4"/>
<evidence type="ECO:0000313" key="2">
    <source>
        <dbReference type="EMBL" id="ESN95224.1"/>
    </source>
</evidence>
<organism evidence="3 4">
    <name type="scientific">Helobdella robusta</name>
    <name type="common">Californian leech</name>
    <dbReference type="NCBI Taxonomy" id="6412"/>
    <lineage>
        <taxon>Eukaryota</taxon>
        <taxon>Metazoa</taxon>
        <taxon>Spiralia</taxon>
        <taxon>Lophotrochozoa</taxon>
        <taxon>Annelida</taxon>
        <taxon>Clitellata</taxon>
        <taxon>Hirudinea</taxon>
        <taxon>Rhynchobdellida</taxon>
        <taxon>Glossiphoniidae</taxon>
        <taxon>Helobdella</taxon>
    </lineage>
</organism>
<sequence length="103" mass="12124">MLAHRHNELTLNHEKLKKANMMQRSKVFESAHNEQMERYKKYGIIELPTTMRSGEDVRELDIKDIEISGDQSELESFLMDNEFDINTSDTSPFNVDNDNPEYE</sequence>
<dbReference type="CTD" id="20207353"/>
<evidence type="ECO:0000256" key="1">
    <source>
        <dbReference type="SAM" id="MobiDB-lite"/>
    </source>
</evidence>
<dbReference type="Proteomes" id="UP000015101">
    <property type="component" value="Unassembled WGS sequence"/>
</dbReference>
<dbReference type="EnsemblMetazoa" id="HelroT179560">
    <property type="protein sequence ID" value="HelroP179560"/>
    <property type="gene ID" value="HelroG179560"/>
</dbReference>